<comment type="function">
    <text evidence="7">An essential GTPase that binds both GDP and GTP, with rapid nucleotide exchange. Plays a role in 16S rRNA processing and 30S ribosomal subunit biogenesis and possibly also in cell cycle regulation and energy metabolism.</text>
</comment>
<evidence type="ECO:0000313" key="12">
    <source>
        <dbReference type="EMBL" id="MBO8472738.1"/>
    </source>
</evidence>
<evidence type="ECO:0000256" key="4">
    <source>
        <dbReference type="ARBA" id="ARBA00022741"/>
    </source>
</evidence>
<dbReference type="AlphaFoldDB" id="A0A9D9IJ50"/>
<dbReference type="InterPro" id="IPR015946">
    <property type="entry name" value="KH_dom-like_a/b"/>
</dbReference>
<evidence type="ECO:0000256" key="6">
    <source>
        <dbReference type="ARBA" id="ARBA00023134"/>
    </source>
</evidence>
<keyword evidence="7" id="KW-0699">rRNA-binding</keyword>
<keyword evidence="4 7" id="KW-0547">Nucleotide-binding</keyword>
<dbReference type="InterPro" id="IPR030388">
    <property type="entry name" value="G_ERA_dom"/>
</dbReference>
<dbReference type="CDD" id="cd04163">
    <property type="entry name" value="Era"/>
    <property type="match status" value="1"/>
</dbReference>
<dbReference type="NCBIfam" id="TIGR00231">
    <property type="entry name" value="small_GTP"/>
    <property type="match status" value="1"/>
</dbReference>
<keyword evidence="6 7" id="KW-0342">GTP-binding</keyword>
<dbReference type="PROSITE" id="PS50823">
    <property type="entry name" value="KH_TYPE_2"/>
    <property type="match status" value="1"/>
</dbReference>
<evidence type="ECO:0000313" key="13">
    <source>
        <dbReference type="Proteomes" id="UP000823604"/>
    </source>
</evidence>
<dbReference type="InterPro" id="IPR027417">
    <property type="entry name" value="P-loop_NTPase"/>
</dbReference>
<dbReference type="SUPFAM" id="SSF52540">
    <property type="entry name" value="P-loop containing nucleoside triphosphate hydrolases"/>
    <property type="match status" value="1"/>
</dbReference>
<evidence type="ECO:0000259" key="10">
    <source>
        <dbReference type="PROSITE" id="PS50823"/>
    </source>
</evidence>
<accession>A0A9D9IJ50</accession>
<keyword evidence="5 7" id="KW-0694">RNA-binding</keyword>
<organism evidence="12 13">
    <name type="scientific">Candidatus Merdivivens pullicola</name>
    <dbReference type="NCBI Taxonomy" id="2840872"/>
    <lineage>
        <taxon>Bacteria</taxon>
        <taxon>Pseudomonadati</taxon>
        <taxon>Bacteroidota</taxon>
        <taxon>Bacteroidia</taxon>
        <taxon>Bacteroidales</taxon>
        <taxon>Muribaculaceae</taxon>
        <taxon>Muribaculaceae incertae sedis</taxon>
        <taxon>Candidatus Merdivivens</taxon>
    </lineage>
</organism>
<comment type="subcellular location">
    <subcellularLocation>
        <location evidence="7">Cytoplasm</location>
    </subcellularLocation>
    <subcellularLocation>
        <location evidence="7">Cell membrane</location>
        <topology evidence="7">Peripheral membrane protein</topology>
    </subcellularLocation>
</comment>
<reference evidence="12" key="2">
    <citation type="journal article" date="2021" name="PeerJ">
        <title>Extensive microbial diversity within the chicken gut microbiome revealed by metagenomics and culture.</title>
        <authorList>
            <person name="Gilroy R."/>
            <person name="Ravi A."/>
            <person name="Getino M."/>
            <person name="Pursley I."/>
            <person name="Horton D.L."/>
            <person name="Alikhan N.F."/>
            <person name="Baker D."/>
            <person name="Gharbi K."/>
            <person name="Hall N."/>
            <person name="Watson M."/>
            <person name="Adriaenssens E.M."/>
            <person name="Foster-Nyarko E."/>
            <person name="Jarju S."/>
            <person name="Secka A."/>
            <person name="Antonio M."/>
            <person name="Oren A."/>
            <person name="Chaudhuri R.R."/>
            <person name="La Ragione R."/>
            <person name="Hildebrand F."/>
            <person name="Pallen M.J."/>
        </authorList>
    </citation>
    <scope>NUCLEOTIDE SEQUENCE</scope>
    <source>
        <strain evidence="12">B1-8020</strain>
    </source>
</reference>
<evidence type="ECO:0000256" key="3">
    <source>
        <dbReference type="ARBA" id="ARBA00022517"/>
    </source>
</evidence>
<evidence type="ECO:0000256" key="2">
    <source>
        <dbReference type="ARBA" id="ARBA00020484"/>
    </source>
</evidence>
<evidence type="ECO:0000256" key="7">
    <source>
        <dbReference type="HAMAP-Rule" id="MF_00367"/>
    </source>
</evidence>
<dbReference type="EMBL" id="JADIMA010000036">
    <property type="protein sequence ID" value="MBO8472738.1"/>
    <property type="molecule type" value="Genomic_DNA"/>
</dbReference>
<dbReference type="HAMAP" id="MF_00367">
    <property type="entry name" value="GTPase_Era"/>
    <property type="match status" value="1"/>
</dbReference>
<feature type="domain" description="KH type-2" evidence="10">
    <location>
        <begin position="201"/>
        <end position="285"/>
    </location>
</feature>
<feature type="region of interest" description="G3" evidence="8">
    <location>
        <begin position="67"/>
        <end position="70"/>
    </location>
</feature>
<feature type="binding site" evidence="7">
    <location>
        <begin position="128"/>
        <end position="131"/>
    </location>
    <ligand>
        <name>GTP</name>
        <dbReference type="ChEBI" id="CHEBI:37565"/>
    </ligand>
</feature>
<dbReference type="NCBIfam" id="TIGR00436">
    <property type="entry name" value="era"/>
    <property type="match status" value="1"/>
</dbReference>
<dbReference type="PANTHER" id="PTHR42698">
    <property type="entry name" value="GTPASE ERA"/>
    <property type="match status" value="1"/>
</dbReference>
<dbReference type="GO" id="GO:0043024">
    <property type="term" value="F:ribosomal small subunit binding"/>
    <property type="evidence" value="ECO:0007669"/>
    <property type="project" value="TreeGrafter"/>
</dbReference>
<dbReference type="InterPro" id="IPR004044">
    <property type="entry name" value="KH_dom_type_2"/>
</dbReference>
<feature type="region of interest" description="G1" evidence="8">
    <location>
        <begin position="20"/>
        <end position="27"/>
    </location>
</feature>
<dbReference type="GO" id="GO:0005525">
    <property type="term" value="F:GTP binding"/>
    <property type="evidence" value="ECO:0007669"/>
    <property type="project" value="UniProtKB-UniRule"/>
</dbReference>
<keyword evidence="3 7" id="KW-0690">Ribosome biogenesis</keyword>
<reference evidence="12" key="1">
    <citation type="submission" date="2020-10" db="EMBL/GenBank/DDBJ databases">
        <authorList>
            <person name="Gilroy R."/>
        </authorList>
    </citation>
    <scope>NUCLEOTIDE SEQUENCE</scope>
    <source>
        <strain evidence="12">B1-8020</strain>
    </source>
</reference>
<dbReference type="Gene3D" id="3.40.50.300">
    <property type="entry name" value="P-loop containing nucleotide triphosphate hydrolases"/>
    <property type="match status" value="1"/>
</dbReference>
<dbReference type="GO" id="GO:0003924">
    <property type="term" value="F:GTPase activity"/>
    <property type="evidence" value="ECO:0007669"/>
    <property type="project" value="UniProtKB-UniRule"/>
</dbReference>
<dbReference type="InterPro" id="IPR005225">
    <property type="entry name" value="Small_GTP-bd"/>
</dbReference>
<dbReference type="NCBIfam" id="NF000908">
    <property type="entry name" value="PRK00089.1"/>
    <property type="match status" value="1"/>
</dbReference>
<dbReference type="GO" id="GO:0070181">
    <property type="term" value="F:small ribosomal subunit rRNA binding"/>
    <property type="evidence" value="ECO:0007669"/>
    <property type="project" value="UniProtKB-UniRule"/>
</dbReference>
<dbReference type="Pfam" id="PF01926">
    <property type="entry name" value="MMR_HSR1"/>
    <property type="match status" value="1"/>
</dbReference>
<dbReference type="PANTHER" id="PTHR42698:SF1">
    <property type="entry name" value="GTPASE ERA, MITOCHONDRIAL"/>
    <property type="match status" value="1"/>
</dbReference>
<feature type="region of interest" description="G4" evidence="8">
    <location>
        <begin position="128"/>
        <end position="131"/>
    </location>
</feature>
<feature type="binding site" evidence="7">
    <location>
        <begin position="67"/>
        <end position="71"/>
    </location>
    <ligand>
        <name>GTP</name>
        <dbReference type="ChEBI" id="CHEBI:37565"/>
    </ligand>
</feature>
<comment type="subunit">
    <text evidence="7">Monomer.</text>
</comment>
<evidence type="ECO:0000256" key="8">
    <source>
        <dbReference type="PROSITE-ProRule" id="PRU01050"/>
    </source>
</evidence>
<comment type="similarity">
    <text evidence="1 7 8 9">Belongs to the TRAFAC class TrmE-Era-EngA-EngB-Septin-like GTPase superfamily. Era GTPase family.</text>
</comment>
<feature type="binding site" evidence="7">
    <location>
        <begin position="20"/>
        <end position="27"/>
    </location>
    <ligand>
        <name>GTP</name>
        <dbReference type="ChEBI" id="CHEBI:37565"/>
    </ligand>
</feature>
<dbReference type="Proteomes" id="UP000823604">
    <property type="component" value="Unassembled WGS sequence"/>
</dbReference>
<evidence type="ECO:0000256" key="1">
    <source>
        <dbReference type="ARBA" id="ARBA00007921"/>
    </source>
</evidence>
<dbReference type="InterPro" id="IPR006073">
    <property type="entry name" value="GTP-bd"/>
</dbReference>
<dbReference type="Gene3D" id="3.30.300.20">
    <property type="match status" value="1"/>
</dbReference>
<dbReference type="FunFam" id="3.30.300.20:FF:000003">
    <property type="entry name" value="GTPase Era"/>
    <property type="match status" value="1"/>
</dbReference>
<dbReference type="SUPFAM" id="SSF54814">
    <property type="entry name" value="Prokaryotic type KH domain (KH-domain type II)"/>
    <property type="match status" value="1"/>
</dbReference>
<dbReference type="GO" id="GO:0005829">
    <property type="term" value="C:cytosol"/>
    <property type="evidence" value="ECO:0007669"/>
    <property type="project" value="TreeGrafter"/>
</dbReference>
<sequence length="301" mass="34572">MEGTRHTKGKHRAGFVNIIGNPNVGKSTLMNALVGEKLSIVTAKAQTTRHRIMGIVNGEDYQIVYSDTPGILKPNYRLQQDMLDFVDTALGDADIILYVTDTIEKRDKNAAYLEKLKKIDCPVIVVINKIDISSQDDVLRLMKEWHDELPKAVVIPASAKERFNLENIFDNIVGHLPEAPAWFDKDTFTDKNLRFFASEIIREKIFLNYEQEIPYCCEVTIERFKEGPQRYEISAVINVMRDSQKGILIGKGGASLKKTGTEARLDMEDFFEKKVFLELFVKVDPDWRNEKKELKRFGYEF</sequence>
<name>A0A9D9IJ50_9BACT</name>
<dbReference type="CDD" id="cd22534">
    <property type="entry name" value="KH-II_Era"/>
    <property type="match status" value="1"/>
</dbReference>
<feature type="region of interest" description="G5" evidence="8">
    <location>
        <begin position="157"/>
        <end position="159"/>
    </location>
</feature>
<keyword evidence="7" id="KW-0963">Cytoplasm</keyword>
<evidence type="ECO:0000256" key="9">
    <source>
        <dbReference type="RuleBase" id="RU003761"/>
    </source>
</evidence>
<proteinExistence type="inferred from homology"/>
<evidence type="ECO:0000259" key="11">
    <source>
        <dbReference type="PROSITE" id="PS51713"/>
    </source>
</evidence>
<dbReference type="PRINTS" id="PR00449">
    <property type="entry name" value="RASTRNSFRMNG"/>
</dbReference>
<dbReference type="InterPro" id="IPR009019">
    <property type="entry name" value="KH_sf_prok-type"/>
</dbReference>
<feature type="region of interest" description="G2" evidence="8">
    <location>
        <begin position="46"/>
        <end position="50"/>
    </location>
</feature>
<dbReference type="GO" id="GO:0000028">
    <property type="term" value="P:ribosomal small subunit assembly"/>
    <property type="evidence" value="ECO:0007669"/>
    <property type="project" value="TreeGrafter"/>
</dbReference>
<comment type="caution">
    <text evidence="12">The sequence shown here is derived from an EMBL/GenBank/DDBJ whole genome shotgun (WGS) entry which is preliminary data.</text>
</comment>
<dbReference type="Pfam" id="PF07650">
    <property type="entry name" value="KH_2"/>
    <property type="match status" value="1"/>
</dbReference>
<gene>
    <name evidence="7 12" type="primary">era</name>
    <name evidence="12" type="ORF">IAB81_03835</name>
</gene>
<dbReference type="PROSITE" id="PS51713">
    <property type="entry name" value="G_ERA"/>
    <property type="match status" value="1"/>
</dbReference>
<evidence type="ECO:0000256" key="5">
    <source>
        <dbReference type="ARBA" id="ARBA00022884"/>
    </source>
</evidence>
<dbReference type="InterPro" id="IPR005662">
    <property type="entry name" value="GTPase_Era-like"/>
</dbReference>
<keyword evidence="7" id="KW-0472">Membrane</keyword>
<dbReference type="GO" id="GO:0005886">
    <property type="term" value="C:plasma membrane"/>
    <property type="evidence" value="ECO:0007669"/>
    <property type="project" value="UniProtKB-SubCell"/>
</dbReference>
<protein>
    <recommendedName>
        <fullName evidence="2 7">GTPase Era</fullName>
    </recommendedName>
</protein>
<keyword evidence="7" id="KW-1003">Cell membrane</keyword>
<feature type="domain" description="Era-type G" evidence="11">
    <location>
        <begin position="12"/>
        <end position="178"/>
    </location>
</feature>